<dbReference type="GO" id="GO:0006890">
    <property type="term" value="P:retrograde vesicle-mediated transport, Golgi to endoplasmic reticulum"/>
    <property type="evidence" value="ECO:0007669"/>
    <property type="project" value="TreeGrafter"/>
</dbReference>
<dbReference type="EC" id="7.6.2.1" evidence="20"/>
<keyword evidence="12 20" id="KW-1133">Transmembrane helix</keyword>
<feature type="transmembrane region" description="Helical" evidence="20">
    <location>
        <begin position="879"/>
        <end position="900"/>
    </location>
</feature>
<dbReference type="PANTHER" id="PTHR24092:SF5">
    <property type="entry name" value="PHOSPHOLIPID-TRANSPORTING ATPASE"/>
    <property type="match status" value="1"/>
</dbReference>
<keyword evidence="14" id="KW-0445">Lipid transport</keyword>
<dbReference type="SUPFAM" id="SSF81653">
    <property type="entry name" value="Calcium ATPase, transduction domain A"/>
    <property type="match status" value="1"/>
</dbReference>
<feature type="active site" description="4-aspartylphosphate intermediate" evidence="17">
    <location>
        <position position="320"/>
    </location>
</feature>
<dbReference type="InterPro" id="IPR001757">
    <property type="entry name" value="P_typ_ATPase"/>
</dbReference>
<dbReference type="GO" id="GO:0006897">
    <property type="term" value="P:endocytosis"/>
    <property type="evidence" value="ECO:0007669"/>
    <property type="project" value="TreeGrafter"/>
</dbReference>
<dbReference type="SUPFAM" id="SSF81665">
    <property type="entry name" value="Calcium ATPase, transmembrane domain M"/>
    <property type="match status" value="1"/>
</dbReference>
<keyword evidence="8 18" id="KW-0547">Nucleotide-binding</keyword>
<feature type="domain" description="P-type ATPase A" evidence="21">
    <location>
        <begin position="69"/>
        <end position="209"/>
    </location>
</feature>
<feature type="binding site" evidence="18">
    <location>
        <position position="606"/>
    </location>
    <ligand>
        <name>ATP</name>
        <dbReference type="ChEBI" id="CHEBI:30616"/>
    </ligand>
</feature>
<reference evidence="23" key="1">
    <citation type="submission" date="2021-04" db="EMBL/GenBank/DDBJ databases">
        <authorList>
            <consortium name="Molecular Ecology Group"/>
        </authorList>
    </citation>
    <scope>NUCLEOTIDE SEQUENCE</scope>
</reference>
<evidence type="ECO:0000256" key="9">
    <source>
        <dbReference type="ARBA" id="ARBA00022840"/>
    </source>
</evidence>
<feature type="transmembrane region" description="Helical" evidence="20">
    <location>
        <begin position="907"/>
        <end position="926"/>
    </location>
</feature>
<evidence type="ECO:0000256" key="2">
    <source>
        <dbReference type="ARBA" id="ARBA00004198"/>
    </source>
</evidence>
<dbReference type="GO" id="GO:0005802">
    <property type="term" value="C:trans-Golgi network"/>
    <property type="evidence" value="ECO:0007669"/>
    <property type="project" value="TreeGrafter"/>
</dbReference>
<comment type="caution">
    <text evidence="23">The sequence shown here is derived from an EMBL/GenBank/DDBJ whole genome shotgun (WGS) entry which is preliminary data.</text>
</comment>
<dbReference type="Pfam" id="PF16212">
    <property type="entry name" value="PhoLip_ATPase_C"/>
    <property type="match status" value="1"/>
</dbReference>
<dbReference type="NCBIfam" id="TIGR01494">
    <property type="entry name" value="ATPase_P-type"/>
    <property type="match status" value="3"/>
</dbReference>
<evidence type="ECO:0000256" key="3">
    <source>
        <dbReference type="ARBA" id="ARBA00004653"/>
    </source>
</evidence>
<comment type="similarity">
    <text evidence="4 20">Belongs to the cation transport ATPase (P-type) (TC 3.A.3) family. Type IV subfamily.</text>
</comment>
<gene>
    <name evidence="23" type="ORF">CUNI_LOCUS21013</name>
</gene>
<keyword evidence="5" id="KW-0813">Transport</keyword>
<feature type="binding site" evidence="18">
    <location>
        <position position="526"/>
    </location>
    <ligand>
        <name>ATP</name>
        <dbReference type="ChEBI" id="CHEBI:30616"/>
    </ligand>
</feature>
<organism evidence="23 24">
    <name type="scientific">Candidula unifasciata</name>
    <dbReference type="NCBI Taxonomy" id="100452"/>
    <lineage>
        <taxon>Eukaryota</taxon>
        <taxon>Metazoa</taxon>
        <taxon>Spiralia</taxon>
        <taxon>Lophotrochozoa</taxon>
        <taxon>Mollusca</taxon>
        <taxon>Gastropoda</taxon>
        <taxon>Heterobranchia</taxon>
        <taxon>Euthyneura</taxon>
        <taxon>Panpulmonata</taxon>
        <taxon>Eupulmonata</taxon>
        <taxon>Stylommatophora</taxon>
        <taxon>Helicina</taxon>
        <taxon>Helicoidea</taxon>
        <taxon>Geomitridae</taxon>
        <taxon>Candidula</taxon>
    </lineage>
</organism>
<dbReference type="PANTHER" id="PTHR24092">
    <property type="entry name" value="PROBABLE PHOSPHOLIPID-TRANSPORTING ATPASE"/>
    <property type="match status" value="1"/>
</dbReference>
<evidence type="ECO:0000256" key="12">
    <source>
        <dbReference type="ARBA" id="ARBA00022989"/>
    </source>
</evidence>
<evidence type="ECO:0000256" key="13">
    <source>
        <dbReference type="ARBA" id="ARBA00023034"/>
    </source>
</evidence>
<feature type="binding site" evidence="18">
    <location>
        <position position="473"/>
    </location>
    <ligand>
        <name>ATP</name>
        <dbReference type="ChEBI" id="CHEBI:30616"/>
    </ligand>
</feature>
<evidence type="ECO:0000256" key="16">
    <source>
        <dbReference type="ARBA" id="ARBA00034036"/>
    </source>
</evidence>
<feature type="transmembrane region" description="Helical" evidence="20">
    <location>
        <begin position="7"/>
        <end position="24"/>
    </location>
</feature>
<comment type="catalytic activity">
    <reaction evidence="16 20">
        <text>ATP + H2O + phospholipidSide 1 = ADP + phosphate + phospholipidSide 2.</text>
        <dbReference type="EC" id="7.6.2.1"/>
    </reaction>
</comment>
<comment type="cofactor">
    <cofactor evidence="1 19">
        <name>Mg(2+)</name>
        <dbReference type="ChEBI" id="CHEBI:18420"/>
    </cofactor>
</comment>
<dbReference type="InterPro" id="IPR044492">
    <property type="entry name" value="P_typ_ATPase_HD_dom"/>
</dbReference>
<dbReference type="Proteomes" id="UP000678393">
    <property type="component" value="Unassembled WGS sequence"/>
</dbReference>
<feature type="transmembrane region" description="Helical" evidence="20">
    <location>
        <begin position="775"/>
        <end position="797"/>
    </location>
</feature>
<keyword evidence="11 20" id="KW-1278">Translocase</keyword>
<dbReference type="GO" id="GO:0140326">
    <property type="term" value="F:ATPase-coupled intramembrane lipid transporter activity"/>
    <property type="evidence" value="ECO:0007669"/>
    <property type="project" value="UniProtKB-EC"/>
</dbReference>
<comment type="subcellular location">
    <subcellularLocation>
        <location evidence="3">Golgi apparatus membrane</location>
        <topology evidence="3">Multi-pass membrane protein</topology>
    </subcellularLocation>
    <subcellularLocation>
        <location evidence="2">Golgi apparatus</location>
        <location evidence="2">trans-Golgi network membrane</location>
    </subcellularLocation>
    <subcellularLocation>
        <location evidence="20">Membrane</location>
        <topology evidence="20">Multi-pass membrane protein</topology>
    </subcellularLocation>
</comment>
<evidence type="ECO:0000256" key="4">
    <source>
        <dbReference type="ARBA" id="ARBA00008109"/>
    </source>
</evidence>
<proteinExistence type="inferred from homology"/>
<evidence type="ECO:0000313" key="23">
    <source>
        <dbReference type="EMBL" id="CAG5135455.1"/>
    </source>
</evidence>
<dbReference type="GO" id="GO:0016887">
    <property type="term" value="F:ATP hydrolysis activity"/>
    <property type="evidence" value="ECO:0007669"/>
    <property type="project" value="InterPro"/>
</dbReference>
<evidence type="ECO:0000256" key="10">
    <source>
        <dbReference type="ARBA" id="ARBA00022842"/>
    </source>
</evidence>
<dbReference type="Gene3D" id="3.40.50.1000">
    <property type="entry name" value="HAD superfamily/HAD-like"/>
    <property type="match status" value="1"/>
</dbReference>
<name>A0A8S4A5T6_9EUPU</name>
<feature type="binding site" evidence="18">
    <location>
        <position position="694"/>
    </location>
    <ligand>
        <name>ATP</name>
        <dbReference type="ChEBI" id="CHEBI:30616"/>
    </ligand>
</feature>
<keyword evidence="15 20" id="KW-0472">Membrane</keyword>
<feature type="transmembrane region" description="Helical" evidence="20">
    <location>
        <begin position="235"/>
        <end position="254"/>
    </location>
</feature>
<feature type="domain" description="P-type ATPase C-terminal" evidence="22">
    <location>
        <begin position="741"/>
        <end position="968"/>
    </location>
</feature>
<dbReference type="SUPFAM" id="SSF56784">
    <property type="entry name" value="HAD-like"/>
    <property type="match status" value="1"/>
</dbReference>
<feature type="binding site" evidence="19">
    <location>
        <position position="714"/>
    </location>
    <ligand>
        <name>Mg(2+)</name>
        <dbReference type="ChEBI" id="CHEBI:18420"/>
    </ligand>
</feature>
<dbReference type="SFLD" id="SFLDG00002">
    <property type="entry name" value="C1.7:_P-type_atpase_like"/>
    <property type="match status" value="1"/>
</dbReference>
<feature type="transmembrane region" description="Helical" evidence="20">
    <location>
        <begin position="30"/>
        <end position="51"/>
    </location>
</feature>
<dbReference type="InterPro" id="IPR032630">
    <property type="entry name" value="P_typ_ATPase_c"/>
</dbReference>
<evidence type="ECO:0000256" key="1">
    <source>
        <dbReference type="ARBA" id="ARBA00001946"/>
    </source>
</evidence>
<dbReference type="Pfam" id="PF00122">
    <property type="entry name" value="E1-E2_ATPase"/>
    <property type="match status" value="1"/>
</dbReference>
<dbReference type="SFLD" id="SFLDS00003">
    <property type="entry name" value="Haloacid_Dehalogenase"/>
    <property type="match status" value="1"/>
</dbReference>
<evidence type="ECO:0000256" key="17">
    <source>
        <dbReference type="PIRSR" id="PIRSR606539-1"/>
    </source>
</evidence>
<evidence type="ECO:0000256" key="5">
    <source>
        <dbReference type="ARBA" id="ARBA00022448"/>
    </source>
</evidence>
<feature type="binding site" evidence="18">
    <location>
        <position position="607"/>
    </location>
    <ligand>
        <name>ATP</name>
        <dbReference type="ChEBI" id="CHEBI:30616"/>
    </ligand>
</feature>
<dbReference type="InterPro" id="IPR008250">
    <property type="entry name" value="ATPase_P-typ_transduc_dom_A_sf"/>
</dbReference>
<sequence length="976" mass="110545">VLFEQFKFFLNLYFLIMALSQLIPELRIGYLYTYWGPLGFVLFVTMCREALDDYRRYRRDKEANSQKYKKLTRDGIIRIPSSDIQVGHLIILEKNQRVPADMVLLRTSEKDGGCFIRTDQLDGETDWKLRLAVQDTQRLQTNVDILDITAHVYAEKPQKTIHTFVGTFTRDNEGIVHEDSLSIEHTLWANTVVASGTALGVVIYTGCETRSVMNTSQPKSKIGLLDLEINTLTKLLFLAVIILSLVMMILKGFGGPWYRYFFRFILLFSYIIPISLRVNLDMGKAYYSWVIQRDKHIPGTTVRSTTIPEELGRITYLLSDKTGTLTQNEMVFKRLHLGTVSFTPETMDEVISHLKSFYSMAQSSATPTRTSGPVRRSVMTRVIEAVHAIALCHNVTPVFEEIGNSDVKSEDTEADQQLKQRVTYQASSPDEIALVTWAESMNLALVKRDLSSITLRTPVGTLSTFTILQTFPFTSESKRMGIILKDEETGEITFYLKGADVVMQGIVQYNDWLEEECGNMAREGLRTLVVAKKVLSEELYQDFETRYHQAKMSIQERNSKMQAVIESLERDMELLCLTGVEDKLQDGVRQTLEMLRNAGIRVWMLTGDKMETAICIAKSCQMVSKTQDVYIFQTVTDRGEAHLELNSLRKKNEAALIISGDSLQVCLKYYEHEFVELACQCPAVVVCRCSPTQKADIVKLLKIHTGKRTCAVGDGGNDVSMIQAADAGIGIVGKEGRQASLAADFSITQFSHIGRLLLVHGRNSYKRSAALGQFVIHRGLIITTMQAVFCSVFYFVSIALFPGFLMVGYATVYTMYPVFSLVLDKDVSADTALTYPELYKDLTKGRSLSYKTFFLWVLISIYQGGTIMYGALLLFEAEFIHVVSITFTSLILTELLMVALTVRNWHYLMVVAQVFSLGIYIASLALLKNYFDARFLQTWDFVWKVLVITSISCIPLYVLKYLRKKFSPPSYSKLNP</sequence>
<evidence type="ECO:0000256" key="7">
    <source>
        <dbReference type="ARBA" id="ARBA00022723"/>
    </source>
</evidence>
<dbReference type="FunFam" id="3.40.1110.10:FF:000008">
    <property type="entry name" value="Phospholipid-transporting ATPase"/>
    <property type="match status" value="1"/>
</dbReference>
<feature type="binding site" evidence="18">
    <location>
        <position position="608"/>
    </location>
    <ligand>
        <name>ATP</name>
        <dbReference type="ChEBI" id="CHEBI:30616"/>
    </ligand>
</feature>
<feature type="binding site" evidence="19">
    <location>
        <position position="320"/>
    </location>
    <ligand>
        <name>Mg(2+)</name>
        <dbReference type="ChEBI" id="CHEBI:18420"/>
    </ligand>
</feature>
<feature type="transmembrane region" description="Helical" evidence="20">
    <location>
        <begin position="803"/>
        <end position="823"/>
    </location>
</feature>
<feature type="binding site" evidence="18">
    <location>
        <position position="497"/>
    </location>
    <ligand>
        <name>ATP</name>
        <dbReference type="ChEBI" id="CHEBI:30616"/>
    </ligand>
</feature>
<evidence type="ECO:0000256" key="11">
    <source>
        <dbReference type="ARBA" id="ARBA00022967"/>
    </source>
</evidence>
<feature type="transmembrane region" description="Helical" evidence="20">
    <location>
        <begin position="853"/>
        <end position="873"/>
    </location>
</feature>
<dbReference type="GO" id="GO:0000139">
    <property type="term" value="C:Golgi membrane"/>
    <property type="evidence" value="ECO:0007669"/>
    <property type="project" value="UniProtKB-SubCell"/>
</dbReference>
<evidence type="ECO:0000259" key="21">
    <source>
        <dbReference type="Pfam" id="PF00122"/>
    </source>
</evidence>
<keyword evidence="7 19" id="KW-0479">Metal-binding</keyword>
<feature type="binding site" evidence="19">
    <location>
        <position position="718"/>
    </location>
    <ligand>
        <name>Mg(2+)</name>
        <dbReference type="ChEBI" id="CHEBI:18420"/>
    </ligand>
</feature>
<evidence type="ECO:0000259" key="22">
    <source>
        <dbReference type="Pfam" id="PF16212"/>
    </source>
</evidence>
<dbReference type="NCBIfam" id="TIGR01652">
    <property type="entry name" value="ATPase-Plipid"/>
    <property type="match status" value="1"/>
</dbReference>
<keyword evidence="24" id="KW-1185">Reference proteome</keyword>
<feature type="binding site" evidence="19">
    <location>
        <position position="322"/>
    </location>
    <ligand>
        <name>Mg(2+)</name>
        <dbReference type="ChEBI" id="CHEBI:18420"/>
    </ligand>
</feature>
<keyword evidence="13" id="KW-0333">Golgi apparatus</keyword>
<feature type="binding site" evidence="18">
    <location>
        <position position="717"/>
    </location>
    <ligand>
        <name>ATP</name>
        <dbReference type="ChEBI" id="CHEBI:30616"/>
    </ligand>
</feature>
<feature type="transmembrane region" description="Helical" evidence="20">
    <location>
        <begin position="260"/>
        <end position="280"/>
    </location>
</feature>
<dbReference type="InterPro" id="IPR023299">
    <property type="entry name" value="ATPase_P-typ_cyto_dom_N"/>
</dbReference>
<dbReference type="EMBL" id="CAJHNH020008312">
    <property type="protein sequence ID" value="CAG5135455.1"/>
    <property type="molecule type" value="Genomic_DNA"/>
</dbReference>
<dbReference type="GO" id="GO:0005524">
    <property type="term" value="F:ATP binding"/>
    <property type="evidence" value="ECO:0007669"/>
    <property type="project" value="UniProtKB-UniRule"/>
</dbReference>
<dbReference type="Gene3D" id="3.40.1110.10">
    <property type="entry name" value="Calcium-transporting ATPase, cytoplasmic domain N"/>
    <property type="match status" value="1"/>
</dbReference>
<evidence type="ECO:0000256" key="6">
    <source>
        <dbReference type="ARBA" id="ARBA00022692"/>
    </source>
</evidence>
<feature type="binding site" evidence="18">
    <location>
        <position position="321"/>
    </location>
    <ligand>
        <name>ATP</name>
        <dbReference type="ChEBI" id="CHEBI:30616"/>
    </ligand>
</feature>
<keyword evidence="9 18" id="KW-0067">ATP-binding</keyword>
<dbReference type="InterPro" id="IPR059000">
    <property type="entry name" value="ATPase_P-type_domA"/>
</dbReference>
<keyword evidence="6 20" id="KW-0812">Transmembrane</keyword>
<dbReference type="GO" id="GO:0005886">
    <property type="term" value="C:plasma membrane"/>
    <property type="evidence" value="ECO:0007669"/>
    <property type="project" value="TreeGrafter"/>
</dbReference>
<keyword evidence="10 19" id="KW-0460">Magnesium</keyword>
<evidence type="ECO:0000256" key="15">
    <source>
        <dbReference type="ARBA" id="ARBA00023136"/>
    </source>
</evidence>
<dbReference type="InterPro" id="IPR006539">
    <property type="entry name" value="P-type_ATPase_IV"/>
</dbReference>
<dbReference type="Gene3D" id="2.70.150.10">
    <property type="entry name" value="Calcium-transporting ATPase, cytoplasmic transduction domain A"/>
    <property type="match status" value="1"/>
</dbReference>
<dbReference type="GO" id="GO:0045332">
    <property type="term" value="P:phospholipid translocation"/>
    <property type="evidence" value="ECO:0007669"/>
    <property type="project" value="TreeGrafter"/>
</dbReference>
<feature type="binding site" evidence="18">
    <location>
        <position position="718"/>
    </location>
    <ligand>
        <name>ATP</name>
        <dbReference type="ChEBI" id="CHEBI:30616"/>
    </ligand>
</feature>
<dbReference type="AlphaFoldDB" id="A0A8S4A5T6"/>
<evidence type="ECO:0000313" key="24">
    <source>
        <dbReference type="Proteomes" id="UP000678393"/>
    </source>
</evidence>
<dbReference type="SUPFAM" id="SSF81660">
    <property type="entry name" value="Metal cation-transporting ATPase, ATP-binding domain N"/>
    <property type="match status" value="1"/>
</dbReference>
<dbReference type="Pfam" id="PF00702">
    <property type="entry name" value="Hydrolase"/>
    <property type="match status" value="1"/>
</dbReference>
<dbReference type="GO" id="GO:0005768">
    <property type="term" value="C:endosome"/>
    <property type="evidence" value="ECO:0007669"/>
    <property type="project" value="TreeGrafter"/>
</dbReference>
<dbReference type="CDD" id="cd07541">
    <property type="entry name" value="P-type_ATPase_APLT_Neo1-like"/>
    <property type="match status" value="1"/>
</dbReference>
<dbReference type="InterPro" id="IPR023214">
    <property type="entry name" value="HAD_sf"/>
</dbReference>
<evidence type="ECO:0000256" key="18">
    <source>
        <dbReference type="PIRSR" id="PIRSR606539-2"/>
    </source>
</evidence>
<dbReference type="PROSITE" id="PS00154">
    <property type="entry name" value="ATPASE_E1_E2"/>
    <property type="match status" value="1"/>
</dbReference>
<protein>
    <recommendedName>
        <fullName evidence="20">Phospholipid-transporting ATPase</fullName>
        <ecNumber evidence="20">7.6.2.1</ecNumber>
    </recommendedName>
</protein>
<accession>A0A8S4A5T6</accession>
<dbReference type="InterPro" id="IPR018303">
    <property type="entry name" value="ATPase_P-typ_P_site"/>
</dbReference>
<feature type="binding site" evidence="18">
    <location>
        <position position="320"/>
    </location>
    <ligand>
        <name>ATP</name>
        <dbReference type="ChEBI" id="CHEBI:30616"/>
    </ligand>
</feature>
<dbReference type="SFLD" id="SFLDF00027">
    <property type="entry name" value="p-type_atpase"/>
    <property type="match status" value="1"/>
</dbReference>
<evidence type="ECO:0000256" key="20">
    <source>
        <dbReference type="RuleBase" id="RU362033"/>
    </source>
</evidence>
<dbReference type="InterPro" id="IPR023298">
    <property type="entry name" value="ATPase_P-typ_TM_dom_sf"/>
</dbReference>
<evidence type="ECO:0000256" key="19">
    <source>
        <dbReference type="PIRSR" id="PIRSR606539-3"/>
    </source>
</evidence>
<feature type="binding site" evidence="18">
    <location>
        <position position="688"/>
    </location>
    <ligand>
        <name>ATP</name>
        <dbReference type="ChEBI" id="CHEBI:30616"/>
    </ligand>
</feature>
<evidence type="ECO:0000256" key="14">
    <source>
        <dbReference type="ARBA" id="ARBA00023055"/>
    </source>
</evidence>
<feature type="binding site" evidence="18">
    <location>
        <position position="431"/>
    </location>
    <ligand>
        <name>ATP</name>
        <dbReference type="ChEBI" id="CHEBI:30616"/>
    </ligand>
</feature>
<feature type="binding site" evidence="18">
    <location>
        <position position="322"/>
    </location>
    <ligand>
        <name>ATP</name>
        <dbReference type="ChEBI" id="CHEBI:30616"/>
    </ligand>
</feature>
<dbReference type="InterPro" id="IPR036412">
    <property type="entry name" value="HAD-like_sf"/>
</dbReference>
<evidence type="ECO:0000256" key="8">
    <source>
        <dbReference type="ARBA" id="ARBA00022741"/>
    </source>
</evidence>
<dbReference type="GO" id="GO:0000287">
    <property type="term" value="F:magnesium ion binding"/>
    <property type="evidence" value="ECO:0007669"/>
    <property type="project" value="UniProtKB-UniRule"/>
</dbReference>
<feature type="non-terminal residue" evidence="23">
    <location>
        <position position="1"/>
    </location>
</feature>
<feature type="transmembrane region" description="Helical" evidence="20">
    <location>
        <begin position="941"/>
        <end position="959"/>
    </location>
</feature>
<dbReference type="FunFam" id="3.40.50.1000:FF:000009">
    <property type="entry name" value="Phospholipid-transporting ATPase"/>
    <property type="match status" value="1"/>
</dbReference>
<dbReference type="PRINTS" id="PR00119">
    <property type="entry name" value="CATATPASE"/>
</dbReference>
<dbReference type="OrthoDB" id="377733at2759"/>